<feature type="compositionally biased region" description="Basic and acidic residues" evidence="3">
    <location>
        <begin position="901"/>
        <end position="913"/>
    </location>
</feature>
<dbReference type="FunFam" id="1.10.8.270:FF:000002">
    <property type="entry name" value="TBC1 domain family member 9B"/>
    <property type="match status" value="1"/>
</dbReference>
<gene>
    <name evidence="5" type="primary">GYP2</name>
    <name evidence="5" type="ORF">H4R34_003763</name>
</gene>
<dbReference type="EMBL" id="JANBQB010000382">
    <property type="protein sequence ID" value="KAJ1976989.1"/>
    <property type="molecule type" value="Genomic_DNA"/>
</dbReference>
<protein>
    <submittedName>
        <fullName evidence="5">GTPase activating protein (GAP)</fullName>
    </submittedName>
</protein>
<accession>A0A9W8EBQ9</accession>
<reference evidence="5" key="1">
    <citation type="submission" date="2022-07" db="EMBL/GenBank/DDBJ databases">
        <title>Phylogenomic reconstructions and comparative analyses of Kickxellomycotina fungi.</title>
        <authorList>
            <person name="Reynolds N.K."/>
            <person name="Stajich J.E."/>
            <person name="Barry K."/>
            <person name="Grigoriev I.V."/>
            <person name="Crous P."/>
            <person name="Smith M.E."/>
        </authorList>
    </citation>
    <scope>NUCLEOTIDE SEQUENCE</scope>
    <source>
        <strain evidence="5">RSA 567</strain>
    </source>
</reference>
<dbReference type="Gene3D" id="2.30.29.30">
    <property type="entry name" value="Pleckstrin-homology domain (PH domain)/Phosphotyrosine-binding domain (PTB)"/>
    <property type="match status" value="2"/>
</dbReference>
<dbReference type="SUPFAM" id="SSF47923">
    <property type="entry name" value="Ypt/Rab-GAP domain of gyp1p"/>
    <property type="match status" value="2"/>
</dbReference>
<dbReference type="Proteomes" id="UP001151582">
    <property type="component" value="Unassembled WGS sequence"/>
</dbReference>
<dbReference type="Pfam" id="PF00566">
    <property type="entry name" value="RabGAP-TBC"/>
    <property type="match status" value="1"/>
</dbReference>
<feature type="compositionally biased region" description="Polar residues" evidence="3">
    <location>
        <begin position="888"/>
        <end position="899"/>
    </location>
</feature>
<dbReference type="InterPro" id="IPR004182">
    <property type="entry name" value="GRAM"/>
</dbReference>
<dbReference type="Gene3D" id="1.10.8.270">
    <property type="entry name" value="putative rabgap domain of human tbc1 domain family member 14 like domains"/>
    <property type="match status" value="1"/>
</dbReference>
<dbReference type="Gene3D" id="1.10.10.750">
    <property type="entry name" value="Ypt/Rab-GAP domain of gyp1p, domain 1"/>
    <property type="match status" value="1"/>
</dbReference>
<name>A0A9W8EBQ9_9FUNG</name>
<dbReference type="PROSITE" id="PS50086">
    <property type="entry name" value="TBC_RABGAP"/>
    <property type="match status" value="1"/>
</dbReference>
<feature type="region of interest" description="Disordered" evidence="3">
    <location>
        <begin position="298"/>
        <end position="319"/>
    </location>
</feature>
<dbReference type="InterPro" id="IPR000195">
    <property type="entry name" value="Rab-GAP-TBC_dom"/>
</dbReference>
<dbReference type="Gene3D" id="1.10.472.80">
    <property type="entry name" value="Ypt/Rab-GAP domain of gyp1p, domain 3"/>
    <property type="match status" value="1"/>
</dbReference>
<evidence type="ECO:0000256" key="3">
    <source>
        <dbReference type="SAM" id="MobiDB-lite"/>
    </source>
</evidence>
<dbReference type="OrthoDB" id="17687at2759"/>
<organism evidence="5 6">
    <name type="scientific">Dimargaris verticillata</name>
    <dbReference type="NCBI Taxonomy" id="2761393"/>
    <lineage>
        <taxon>Eukaryota</taxon>
        <taxon>Fungi</taxon>
        <taxon>Fungi incertae sedis</taxon>
        <taxon>Zoopagomycota</taxon>
        <taxon>Kickxellomycotina</taxon>
        <taxon>Dimargaritomycetes</taxon>
        <taxon>Dimargaritales</taxon>
        <taxon>Dimargaritaceae</taxon>
        <taxon>Dimargaris</taxon>
    </lineage>
</organism>
<keyword evidence="6" id="KW-1185">Reference proteome</keyword>
<proteinExistence type="predicted"/>
<dbReference type="Pfam" id="PF02893">
    <property type="entry name" value="GRAM"/>
    <property type="match status" value="2"/>
</dbReference>
<feature type="compositionally biased region" description="Polar residues" evidence="3">
    <location>
        <begin position="971"/>
        <end position="980"/>
    </location>
</feature>
<dbReference type="SMART" id="SM00568">
    <property type="entry name" value="GRAM"/>
    <property type="match status" value="2"/>
</dbReference>
<dbReference type="AlphaFoldDB" id="A0A9W8EBQ9"/>
<evidence type="ECO:0000256" key="1">
    <source>
        <dbReference type="ARBA" id="ARBA00022468"/>
    </source>
</evidence>
<dbReference type="GO" id="GO:0031267">
    <property type="term" value="F:small GTPase binding"/>
    <property type="evidence" value="ECO:0007669"/>
    <property type="project" value="TreeGrafter"/>
</dbReference>
<evidence type="ECO:0000256" key="2">
    <source>
        <dbReference type="ARBA" id="ARBA00022737"/>
    </source>
</evidence>
<sequence length="994" mass="113066">MFVQPTNSEPGPLWQDVRTAENLLLQKNVTYQKSLFSNVLATIQNVLDTRQPPFRIVFHASAVPERLVVLAIATTQEEIDKDWKWLQEQVVKGLAVLDSPEEQEEFVTTKVRFLVSSTSTEAEEDDTELDPKALEAVRAFRRLFAMPTTERLVNYYACGYHKSLISRQGWMYISENYMCFYSYLLGRETKLSLELKDIENLVKESTMRGVLADAIKVVTKDQAEYFFSNFFHRDETYDLLVQLTNLAMERVLKNAASEYHTYQQKQHESYRNQSQAIILDTAWDDELTAETAGKSSRGAASIVSDLPDARGRTTSSPTVTIDESLQAPDNLPSTSAGRLRLQKDLDAQKRDKTFQQRFGVGESEVVLDAMAGTVFSLPNLSEAYHGTVYISSSFLAYESADHKGCHFAIPLLAIRRVERNASTDPLRPGFYIGVTLWHKMILQFRVRRTQDVCDHWCVLLRDQLKEFLPMMGELKPFLKQCASEAVLLGKADDHPMRCLGHTFGYPGLAKVQRDKAKVRYWREYMEAHGRNLTTVRLSEFSRLVRIGLPNRLRGEIWELCSGSLYLRFFHPGEYEALLRANHKTPGVYADEIEKDLNRSLPEYPAYQADEGINALRRVLNAYSWKNPELGYCQAMNIVASALLIYLDEEQAFWMLSVLCDRMVPGYYSSSMYGASLDQAIFEHLVAKTMPMLDTHFKQHDIQLAVACLPWFLTLFINSMPLLFAFRVLDCFFLEGPKVLFQIGLAIFKINGGQLLEAQDDGEFMNVLKTYFGALDEPVHPDSANPHTRQLTRFHELLYVAYRDFPFITADTIDNMRRTHQLKIVHTVESFTKRLQLRNLPTTGRFSKQELSLLYDRFHSALYYENSLPSLPIAATRTRSIPTPHRRTTSVASSAFSPESASKAERTITQEPERSPSATDAKSRDRSQMNYSAFKRLMASLATWAKVEEVQPNPHLVGYGPKAGAGDRHLMSQRSSVTASPHTPEAALSADQAKA</sequence>
<feature type="domain" description="Rab-GAP TBC" evidence="4">
    <location>
        <begin position="547"/>
        <end position="735"/>
    </location>
</feature>
<dbReference type="PANTHER" id="PTHR47219:SF20">
    <property type="entry name" value="TBC1 DOMAIN FAMILY MEMBER 2B"/>
    <property type="match status" value="1"/>
</dbReference>
<feature type="region of interest" description="Disordered" evidence="3">
    <location>
        <begin position="951"/>
        <end position="994"/>
    </location>
</feature>
<evidence type="ECO:0000313" key="6">
    <source>
        <dbReference type="Proteomes" id="UP001151582"/>
    </source>
</evidence>
<dbReference type="SMART" id="SM00164">
    <property type="entry name" value="TBC"/>
    <property type="match status" value="1"/>
</dbReference>
<feature type="non-terminal residue" evidence="5">
    <location>
        <position position="994"/>
    </location>
</feature>
<dbReference type="InterPro" id="IPR011993">
    <property type="entry name" value="PH-like_dom_sf"/>
</dbReference>
<dbReference type="InterPro" id="IPR035969">
    <property type="entry name" value="Rab-GAP_TBC_sf"/>
</dbReference>
<keyword evidence="1" id="KW-0343">GTPase activation</keyword>
<dbReference type="InterPro" id="IPR050302">
    <property type="entry name" value="Rab_GAP_TBC_domain"/>
</dbReference>
<keyword evidence="2" id="KW-0677">Repeat</keyword>
<dbReference type="GO" id="GO:0005096">
    <property type="term" value="F:GTPase activator activity"/>
    <property type="evidence" value="ECO:0007669"/>
    <property type="project" value="UniProtKB-KW"/>
</dbReference>
<dbReference type="PANTHER" id="PTHR47219">
    <property type="entry name" value="RAB GTPASE-ACTIVATING PROTEIN 1-LIKE"/>
    <property type="match status" value="1"/>
</dbReference>
<dbReference type="FunFam" id="2.30.29.30:FF:000013">
    <property type="entry name" value="Putative TBC1 domain family member 8B"/>
    <property type="match status" value="1"/>
</dbReference>
<feature type="region of interest" description="Disordered" evidence="3">
    <location>
        <begin position="878"/>
        <end position="926"/>
    </location>
</feature>
<evidence type="ECO:0000313" key="5">
    <source>
        <dbReference type="EMBL" id="KAJ1976989.1"/>
    </source>
</evidence>
<evidence type="ECO:0000259" key="4">
    <source>
        <dbReference type="PROSITE" id="PS50086"/>
    </source>
</evidence>
<comment type="caution">
    <text evidence="5">The sequence shown here is derived from an EMBL/GenBank/DDBJ whole genome shotgun (WGS) entry which is preliminary data.</text>
</comment>
<dbReference type="GO" id="GO:0003008">
    <property type="term" value="P:system process"/>
    <property type="evidence" value="ECO:0007669"/>
    <property type="project" value="UniProtKB-ARBA"/>
</dbReference>